<feature type="transmembrane region" description="Helical" evidence="7">
    <location>
        <begin position="434"/>
        <end position="451"/>
    </location>
</feature>
<dbReference type="Gene3D" id="1.20.144.10">
    <property type="entry name" value="Phosphatidic acid phosphatase type 2/haloperoxidase"/>
    <property type="match status" value="1"/>
</dbReference>
<feature type="transmembrane region" description="Helical" evidence="7">
    <location>
        <begin position="379"/>
        <end position="396"/>
    </location>
</feature>
<evidence type="ECO:0000256" key="2">
    <source>
        <dbReference type="ARBA" id="ARBA00010792"/>
    </source>
</evidence>
<dbReference type="InterPro" id="IPR032818">
    <property type="entry name" value="DedA-like"/>
</dbReference>
<evidence type="ECO:0000256" key="5">
    <source>
        <dbReference type="ARBA" id="ARBA00022989"/>
    </source>
</evidence>
<dbReference type="Pfam" id="PF14067">
    <property type="entry name" value="LssY_C"/>
    <property type="match status" value="1"/>
</dbReference>
<dbReference type="Pfam" id="PF09335">
    <property type="entry name" value="VTT_dom"/>
    <property type="match status" value="1"/>
</dbReference>
<dbReference type="AlphaFoldDB" id="A0A1J4U7H6"/>
<name>A0A1J4U7H6_9BACT</name>
<feature type="transmembrane region" description="Helical" evidence="7">
    <location>
        <begin position="176"/>
        <end position="196"/>
    </location>
</feature>
<keyword evidence="4 7" id="KW-0812">Transmembrane</keyword>
<feature type="transmembrane region" description="Helical" evidence="7">
    <location>
        <begin position="255"/>
        <end position="274"/>
    </location>
</feature>
<evidence type="ECO:0000313" key="9">
    <source>
        <dbReference type="EMBL" id="OIO18518.1"/>
    </source>
</evidence>
<keyword evidence="6 7" id="KW-0472">Membrane</keyword>
<dbReference type="SUPFAM" id="SSF48317">
    <property type="entry name" value="Acid phosphatase/Vanadium-dependent haloperoxidase"/>
    <property type="match status" value="1"/>
</dbReference>
<feature type="domain" description="Phosphatidic acid phosphatase type 2/haloperoxidase" evidence="8">
    <location>
        <begin position="338"/>
        <end position="449"/>
    </location>
</feature>
<dbReference type="PANTHER" id="PTHR30353:SF15">
    <property type="entry name" value="INNER MEMBRANE PROTEIN YABI"/>
    <property type="match status" value="1"/>
</dbReference>
<dbReference type="SMART" id="SM00014">
    <property type="entry name" value="acidPPc"/>
    <property type="match status" value="1"/>
</dbReference>
<dbReference type="InterPro" id="IPR000326">
    <property type="entry name" value="PAP2/HPO"/>
</dbReference>
<dbReference type="InterPro" id="IPR032816">
    <property type="entry name" value="VTT_dom"/>
</dbReference>
<evidence type="ECO:0000256" key="1">
    <source>
        <dbReference type="ARBA" id="ARBA00004651"/>
    </source>
</evidence>
<dbReference type="PANTHER" id="PTHR30353">
    <property type="entry name" value="INNER MEMBRANE PROTEIN DEDA-RELATED"/>
    <property type="match status" value="1"/>
</dbReference>
<dbReference type="InterPro" id="IPR025902">
    <property type="entry name" value="LssY-like-C_dom"/>
</dbReference>
<reference evidence="9 10" key="1">
    <citation type="journal article" date="2016" name="Environ. Microbiol.">
        <title>Genomic resolution of a cold subsurface aquifer community provides metabolic insights for novel microbes adapted to high CO concentrations.</title>
        <authorList>
            <person name="Probst A.J."/>
            <person name="Castelle C.J."/>
            <person name="Singh A."/>
            <person name="Brown C.T."/>
            <person name="Anantharaman K."/>
            <person name="Sharon I."/>
            <person name="Hug L.A."/>
            <person name="Burstein D."/>
            <person name="Emerson J.B."/>
            <person name="Thomas B.C."/>
            <person name="Banfield J.F."/>
        </authorList>
    </citation>
    <scope>NUCLEOTIDE SEQUENCE [LARGE SCALE GENOMIC DNA]</scope>
    <source>
        <strain evidence="9">CG1_02_32_51</strain>
    </source>
</reference>
<organism evidence="9 10">
    <name type="scientific">Candidatus Magasanikbacteria bacterium CG1_02_32_51</name>
    <dbReference type="NCBI Taxonomy" id="1805238"/>
    <lineage>
        <taxon>Bacteria</taxon>
        <taxon>Candidatus Magasanikiibacteriota</taxon>
    </lineage>
</organism>
<evidence type="ECO:0000259" key="8">
    <source>
        <dbReference type="SMART" id="SM00014"/>
    </source>
</evidence>
<evidence type="ECO:0000256" key="4">
    <source>
        <dbReference type="ARBA" id="ARBA00022692"/>
    </source>
</evidence>
<feature type="transmembrane region" description="Helical" evidence="7">
    <location>
        <begin position="145"/>
        <end position="164"/>
    </location>
</feature>
<protein>
    <recommendedName>
        <fullName evidence="8">Phosphatidic acid phosphatase type 2/haloperoxidase domain-containing protein</fullName>
    </recommendedName>
</protein>
<evidence type="ECO:0000256" key="3">
    <source>
        <dbReference type="ARBA" id="ARBA00022475"/>
    </source>
</evidence>
<dbReference type="GO" id="GO:0005886">
    <property type="term" value="C:plasma membrane"/>
    <property type="evidence" value="ECO:0007669"/>
    <property type="project" value="UniProtKB-SubCell"/>
</dbReference>
<keyword evidence="3" id="KW-1003">Cell membrane</keyword>
<evidence type="ECO:0000256" key="7">
    <source>
        <dbReference type="SAM" id="Phobius"/>
    </source>
</evidence>
<feature type="transmembrane region" description="Helical" evidence="7">
    <location>
        <begin position="305"/>
        <end position="330"/>
    </location>
</feature>
<keyword evidence="5 7" id="KW-1133">Transmembrane helix</keyword>
<feature type="transmembrane region" description="Helical" evidence="7">
    <location>
        <begin position="408"/>
        <end position="428"/>
    </location>
</feature>
<sequence>MMDIINQLLLSFENLHLLGYWVAFFFAMIETTIGIGFFIPGSTIILIMGALAARGNFDIGDLIFFAAFGAVIGDNINYYIGRKFGSKIFEKGFWFIKPKHIEKAHLFLDIHGSKSIFLGRFIPSIKELVPLVAGTVKMKKLQFTIWNILGAIGWSLLWILPGYFFTQSLDTAKTWLSRAGFFILLFVLFLIIFYIIKNFIIKSGKQFFLFLTSIWKSFKLAIRQNTDIQKYLTKHQKFFTFLTNRFDKSKFSGRTLTFLFLSFVYILFLLGGSMESLIKSEIITDVDIRVVNLILLFRDSELIKFFMSVTALGMFKTILLITTSSIFILWIIKKRTYIIPLLTTIVGSTIFAYLAKIFFHRPRTEFSVYLEKSFSFPSAHTAIAVALYGFLAYIIIRECNSWRIKVNTFFTTLLFIILIGFSRIYLGVHYVSDVWGGYLLGTLWLIIGISINQYLFSKKIIKEEKITKKLKIYSYSIIFFTILSSVFLTLSFRPPLTIKNAITQNPTLNNVFEIFTSEQLRYTETLAGQRQEPISLVIIAKSEQDFLTIFDNASWQLADIIDLNNTYKLVQTALFKKPYETAPMTPSFWNAKTNDFGFEKASTTNNVRQRHHARFWKTAYTTTEGYLIYLGTASFDEGIKWGITHRISPDIDTERELLFTDLQNTNMIEYFSKEKTVDPILGKNFVGDQFFTDGNLYLIKLKTTK</sequence>
<comment type="caution">
    <text evidence="9">The sequence shown here is derived from an EMBL/GenBank/DDBJ whole genome shotgun (WGS) entry which is preliminary data.</text>
</comment>
<comment type="subcellular location">
    <subcellularLocation>
        <location evidence="1">Cell membrane</location>
        <topology evidence="1">Multi-pass membrane protein</topology>
    </subcellularLocation>
</comment>
<accession>A0A1J4U7H6</accession>
<feature type="transmembrane region" description="Helical" evidence="7">
    <location>
        <begin position="20"/>
        <end position="53"/>
    </location>
</feature>
<gene>
    <name evidence="9" type="ORF">AUJ23_03465</name>
</gene>
<comment type="similarity">
    <text evidence="2">Belongs to the DedA family.</text>
</comment>
<dbReference type="EMBL" id="MNVC01000042">
    <property type="protein sequence ID" value="OIO18518.1"/>
    <property type="molecule type" value="Genomic_DNA"/>
</dbReference>
<dbReference type="STRING" id="1805238.AUJ23_03465"/>
<feature type="transmembrane region" description="Helical" evidence="7">
    <location>
        <begin position="59"/>
        <end position="80"/>
    </location>
</feature>
<evidence type="ECO:0000256" key="6">
    <source>
        <dbReference type="ARBA" id="ARBA00023136"/>
    </source>
</evidence>
<proteinExistence type="inferred from homology"/>
<feature type="transmembrane region" description="Helical" evidence="7">
    <location>
        <begin position="472"/>
        <end position="492"/>
    </location>
</feature>
<dbReference type="Pfam" id="PF01569">
    <property type="entry name" value="PAP2"/>
    <property type="match status" value="1"/>
</dbReference>
<evidence type="ECO:0000313" key="10">
    <source>
        <dbReference type="Proteomes" id="UP000181941"/>
    </source>
</evidence>
<dbReference type="CDD" id="cd03392">
    <property type="entry name" value="PAP2_like_2"/>
    <property type="match status" value="1"/>
</dbReference>
<feature type="transmembrane region" description="Helical" evidence="7">
    <location>
        <begin position="337"/>
        <end position="359"/>
    </location>
</feature>
<dbReference type="Proteomes" id="UP000181941">
    <property type="component" value="Unassembled WGS sequence"/>
</dbReference>
<dbReference type="InterPro" id="IPR036938">
    <property type="entry name" value="PAP2/HPO_sf"/>
</dbReference>